<name>A0A8J2VUV3_9RHOB</name>
<dbReference type="Gene3D" id="3.20.20.70">
    <property type="entry name" value="Aldolase class I"/>
    <property type="match status" value="1"/>
</dbReference>
<organism evidence="2 3">
    <name type="scientific">Agaricicola taiwanensis</name>
    <dbReference type="NCBI Taxonomy" id="591372"/>
    <lineage>
        <taxon>Bacteria</taxon>
        <taxon>Pseudomonadati</taxon>
        <taxon>Pseudomonadota</taxon>
        <taxon>Alphaproteobacteria</taxon>
        <taxon>Rhodobacterales</taxon>
        <taxon>Paracoccaceae</taxon>
        <taxon>Agaricicola</taxon>
    </lineage>
</organism>
<dbReference type="RefSeq" id="WP_229729269.1">
    <property type="nucleotide sequence ID" value="NZ_BMCP01000002.1"/>
</dbReference>
<accession>A0A8J2VUV3</accession>
<dbReference type="SUPFAM" id="SSF51391">
    <property type="entry name" value="Thiamin phosphate synthase"/>
    <property type="match status" value="1"/>
</dbReference>
<reference evidence="2" key="1">
    <citation type="journal article" date="2014" name="Int. J. Syst. Evol. Microbiol.">
        <title>Complete genome sequence of Corynebacterium casei LMG S-19264T (=DSM 44701T), isolated from a smear-ripened cheese.</title>
        <authorList>
            <consortium name="US DOE Joint Genome Institute (JGI-PGF)"/>
            <person name="Walter F."/>
            <person name="Albersmeier A."/>
            <person name="Kalinowski J."/>
            <person name="Ruckert C."/>
        </authorList>
    </citation>
    <scope>NUCLEOTIDE SEQUENCE</scope>
    <source>
        <strain evidence="2">CCM 7684</strain>
    </source>
</reference>
<dbReference type="InterPro" id="IPR022998">
    <property type="entry name" value="ThiamineP_synth_TenI"/>
</dbReference>
<dbReference type="EMBL" id="BMCP01000002">
    <property type="protein sequence ID" value="GGE38919.1"/>
    <property type="molecule type" value="Genomic_DNA"/>
</dbReference>
<reference evidence="2" key="2">
    <citation type="submission" date="2020-09" db="EMBL/GenBank/DDBJ databases">
        <authorList>
            <person name="Sun Q."/>
            <person name="Sedlacek I."/>
        </authorList>
    </citation>
    <scope>NUCLEOTIDE SEQUENCE</scope>
    <source>
        <strain evidence="2">CCM 7684</strain>
    </source>
</reference>
<evidence type="ECO:0000313" key="3">
    <source>
        <dbReference type="Proteomes" id="UP000602745"/>
    </source>
</evidence>
<gene>
    <name evidence="2" type="ORF">GCM10007276_15300</name>
</gene>
<dbReference type="GO" id="GO:0009228">
    <property type="term" value="P:thiamine biosynthetic process"/>
    <property type="evidence" value="ECO:0007669"/>
    <property type="project" value="UniProtKB-KW"/>
</dbReference>
<dbReference type="InterPro" id="IPR013785">
    <property type="entry name" value="Aldolase_TIM"/>
</dbReference>
<dbReference type="Proteomes" id="UP000602745">
    <property type="component" value="Unassembled WGS sequence"/>
</dbReference>
<comment type="caution">
    <text evidence="2">The sequence shown here is derived from an EMBL/GenBank/DDBJ whole genome shotgun (WGS) entry which is preliminary data.</text>
</comment>
<proteinExistence type="predicted"/>
<dbReference type="AlphaFoldDB" id="A0A8J2VUV3"/>
<dbReference type="InterPro" id="IPR036206">
    <property type="entry name" value="ThiamineP_synth_sf"/>
</dbReference>
<dbReference type="CDD" id="cd00564">
    <property type="entry name" value="TMP_TenI"/>
    <property type="match status" value="1"/>
</dbReference>
<sequence length="215" mass="22411">MDDIVDTRLILITPLVSDAAAFEPRLAEACAAGDVAAVVLRLAEADERTLLERAKPLVAVAQQAGAAVLLEGHADLVGKSGADGVHTHGLEGAREAVERFRPQKIVGAGRLRSRDEAMSAGEGDVDYVMFGDAGADGGRPPFDAVVERVEWWAEVFQTPCVGVAPHAEGVEALAAARGEFVALDAWLWDEPDIAAVVRGALAAVEKGKKLGAVSA</sequence>
<protein>
    <submittedName>
        <fullName evidence="2">Thiamine phosphate synthase</fullName>
    </submittedName>
</protein>
<keyword evidence="3" id="KW-1185">Reference proteome</keyword>
<evidence type="ECO:0000313" key="2">
    <source>
        <dbReference type="EMBL" id="GGE38919.1"/>
    </source>
</evidence>
<dbReference type="Pfam" id="PF02581">
    <property type="entry name" value="TMP-TENI"/>
    <property type="match status" value="1"/>
</dbReference>
<evidence type="ECO:0000259" key="1">
    <source>
        <dbReference type="Pfam" id="PF02581"/>
    </source>
</evidence>
<feature type="domain" description="Thiamine phosphate synthase/TenI" evidence="1">
    <location>
        <begin position="10"/>
        <end position="164"/>
    </location>
</feature>